<dbReference type="EMBL" id="MU620932">
    <property type="protein sequence ID" value="KAI8578153.1"/>
    <property type="molecule type" value="Genomic_DNA"/>
</dbReference>
<name>A0AAD5E6T2_UMBRA</name>
<keyword evidence="2" id="KW-1185">Reference proteome</keyword>
<accession>A0AAD5E6T2</accession>
<evidence type="ECO:0000313" key="2">
    <source>
        <dbReference type="Proteomes" id="UP001206595"/>
    </source>
</evidence>
<protein>
    <submittedName>
        <fullName evidence="1">Uncharacterized protein</fullName>
    </submittedName>
</protein>
<reference evidence="1" key="2">
    <citation type="journal article" date="2022" name="Proc. Natl. Acad. Sci. U.S.A.">
        <title>Diploid-dominant life cycles characterize the early evolution of Fungi.</title>
        <authorList>
            <person name="Amses K.R."/>
            <person name="Simmons D.R."/>
            <person name="Longcore J.E."/>
            <person name="Mondo S.J."/>
            <person name="Seto K."/>
            <person name="Jeronimo G.H."/>
            <person name="Bonds A.E."/>
            <person name="Quandt C.A."/>
            <person name="Davis W.J."/>
            <person name="Chang Y."/>
            <person name="Federici B.A."/>
            <person name="Kuo A."/>
            <person name="LaButti K."/>
            <person name="Pangilinan J."/>
            <person name="Andreopoulos W."/>
            <person name="Tritt A."/>
            <person name="Riley R."/>
            <person name="Hundley H."/>
            <person name="Johnson J."/>
            <person name="Lipzen A."/>
            <person name="Barry K."/>
            <person name="Lang B.F."/>
            <person name="Cuomo C.A."/>
            <person name="Buchler N.E."/>
            <person name="Grigoriev I.V."/>
            <person name="Spatafora J.W."/>
            <person name="Stajich J.E."/>
            <person name="James T.Y."/>
        </authorList>
    </citation>
    <scope>NUCLEOTIDE SEQUENCE</scope>
    <source>
        <strain evidence="1">AG</strain>
    </source>
</reference>
<evidence type="ECO:0000313" key="1">
    <source>
        <dbReference type="EMBL" id="KAI8578153.1"/>
    </source>
</evidence>
<dbReference type="Proteomes" id="UP001206595">
    <property type="component" value="Unassembled WGS sequence"/>
</dbReference>
<sequence length="125" mass="13977">MDLFARTVDLADSHVKRRCIFVHQANLLHELNHAGIKHAAKPTQYGMNTETLSSKNQPLRITLPAIQTKQVLPTSQCRQAGWPDYSEEMETIQVLKGSAYVLCRAKGSFQNAKYMKGLDSIDSAC</sequence>
<organism evidence="1 2">
    <name type="scientific">Umbelopsis ramanniana AG</name>
    <dbReference type="NCBI Taxonomy" id="1314678"/>
    <lineage>
        <taxon>Eukaryota</taxon>
        <taxon>Fungi</taxon>
        <taxon>Fungi incertae sedis</taxon>
        <taxon>Mucoromycota</taxon>
        <taxon>Mucoromycotina</taxon>
        <taxon>Umbelopsidomycetes</taxon>
        <taxon>Umbelopsidales</taxon>
        <taxon>Umbelopsidaceae</taxon>
        <taxon>Umbelopsis</taxon>
    </lineage>
</organism>
<dbReference type="GeneID" id="75919180"/>
<dbReference type="RefSeq" id="XP_051443157.1">
    <property type="nucleotide sequence ID" value="XM_051593838.1"/>
</dbReference>
<gene>
    <name evidence="1" type="ORF">K450DRAFT_89433</name>
</gene>
<proteinExistence type="predicted"/>
<reference evidence="1" key="1">
    <citation type="submission" date="2021-06" db="EMBL/GenBank/DDBJ databases">
        <authorList>
            <consortium name="DOE Joint Genome Institute"/>
            <person name="Mondo S.J."/>
            <person name="Amses K.R."/>
            <person name="Simmons D.R."/>
            <person name="Longcore J.E."/>
            <person name="Seto K."/>
            <person name="Alves G.H."/>
            <person name="Bonds A.E."/>
            <person name="Quandt C.A."/>
            <person name="Davis W.J."/>
            <person name="Chang Y."/>
            <person name="Letcher P.M."/>
            <person name="Powell M.J."/>
            <person name="Kuo A."/>
            <person name="Labutti K."/>
            <person name="Pangilinan J."/>
            <person name="Andreopoulos W."/>
            <person name="Tritt A."/>
            <person name="Riley R."/>
            <person name="Hundley H."/>
            <person name="Johnson J."/>
            <person name="Lipzen A."/>
            <person name="Barry K."/>
            <person name="Berbee M.L."/>
            <person name="Buchler N.E."/>
            <person name="Grigoriev I.V."/>
            <person name="Spatafora J.W."/>
            <person name="Stajich J.E."/>
            <person name="James T.Y."/>
        </authorList>
    </citation>
    <scope>NUCLEOTIDE SEQUENCE</scope>
    <source>
        <strain evidence="1">AG</strain>
    </source>
</reference>
<comment type="caution">
    <text evidence="1">The sequence shown here is derived from an EMBL/GenBank/DDBJ whole genome shotgun (WGS) entry which is preliminary data.</text>
</comment>
<dbReference type="AlphaFoldDB" id="A0AAD5E6T2"/>